<dbReference type="EMBL" id="CAACVS010000059">
    <property type="protein sequence ID" value="VEU35498.1"/>
    <property type="molecule type" value="Genomic_DNA"/>
</dbReference>
<dbReference type="EMBL" id="CAACVS010000451">
    <property type="protein sequence ID" value="VEU42569.1"/>
    <property type="molecule type" value="Genomic_DNA"/>
</dbReference>
<proteinExistence type="predicted"/>
<sequence length="301" mass="31944">MKFYHTIILFFLLSIVSARVDCFSLIPTDRHHHQQSLIRLGLFSFGGSGENASVPSTTSARDKAAIESCKKAIERPRNADFPLIELEFPVLAALNKLGDGSLRSAMEAEDANLSFVGKLTKGISVPFPLSFGGSKVSIALSSSASNSFKAKAAKITKGTTILSASSPSLAEDVGSGGICIFVSPTSRGDYNSAQQLARSGTAKAVVIVNAFAKDPRSIPGDATMAYFLKPLTYNSQVAGYLIRSYPSNWTVLDATSKAVLGTFSDGEILVQGTNTPDLRASGRIVQKSVDERAIAARNSNK</sequence>
<evidence type="ECO:0000313" key="3">
    <source>
        <dbReference type="EMBL" id="VEU35498.1"/>
    </source>
</evidence>
<protein>
    <recommendedName>
        <fullName evidence="2">DUF1995 domain-containing protein</fullName>
    </recommendedName>
</protein>
<feature type="chain" id="PRO_5033432378" description="DUF1995 domain-containing protein" evidence="1">
    <location>
        <begin position="19"/>
        <end position="301"/>
    </location>
</feature>
<dbReference type="Proteomes" id="UP000291116">
    <property type="component" value="Unassembled WGS sequence"/>
</dbReference>
<dbReference type="AlphaFoldDB" id="A0A448ZKK8"/>
<evidence type="ECO:0000259" key="2">
    <source>
        <dbReference type="Pfam" id="PF09353"/>
    </source>
</evidence>
<evidence type="ECO:0000313" key="5">
    <source>
        <dbReference type="Proteomes" id="UP000291116"/>
    </source>
</evidence>
<dbReference type="Pfam" id="PF09353">
    <property type="entry name" value="DUF1995"/>
    <property type="match status" value="1"/>
</dbReference>
<keyword evidence="1" id="KW-0732">Signal</keyword>
<keyword evidence="5" id="KW-1185">Reference proteome</keyword>
<gene>
    <name evidence="3" type="ORF">PSNMU_V1.4_AUG-EV-PASAV3_0022730</name>
    <name evidence="4" type="ORF">PSNMU_V1.4_AUG-EV-PASAV3_0095420</name>
</gene>
<evidence type="ECO:0000256" key="1">
    <source>
        <dbReference type="SAM" id="SignalP"/>
    </source>
</evidence>
<feature type="domain" description="DUF1995" evidence="2">
    <location>
        <begin position="64"/>
        <end position="255"/>
    </location>
</feature>
<accession>A0A448ZKK8</accession>
<dbReference type="InterPro" id="IPR018962">
    <property type="entry name" value="DUF1995"/>
</dbReference>
<feature type="signal peptide" evidence="1">
    <location>
        <begin position="1"/>
        <end position="18"/>
    </location>
</feature>
<organism evidence="4 5">
    <name type="scientific">Pseudo-nitzschia multistriata</name>
    <dbReference type="NCBI Taxonomy" id="183589"/>
    <lineage>
        <taxon>Eukaryota</taxon>
        <taxon>Sar</taxon>
        <taxon>Stramenopiles</taxon>
        <taxon>Ochrophyta</taxon>
        <taxon>Bacillariophyta</taxon>
        <taxon>Bacillariophyceae</taxon>
        <taxon>Bacillariophycidae</taxon>
        <taxon>Bacillariales</taxon>
        <taxon>Bacillariaceae</taxon>
        <taxon>Pseudo-nitzschia</taxon>
    </lineage>
</organism>
<name>A0A448ZKK8_9STRA</name>
<evidence type="ECO:0000313" key="4">
    <source>
        <dbReference type="EMBL" id="VEU42569.1"/>
    </source>
</evidence>
<reference evidence="4 5" key="1">
    <citation type="submission" date="2019-01" db="EMBL/GenBank/DDBJ databases">
        <authorList>
            <person name="Ferrante I. M."/>
        </authorList>
    </citation>
    <scope>NUCLEOTIDE SEQUENCE [LARGE SCALE GENOMIC DNA]</scope>
    <source>
        <strain evidence="4 5">B856</strain>
    </source>
</reference>
<dbReference type="OrthoDB" id="42155at2759"/>